<organism evidence="1 2">
    <name type="scientific">Bowmanella dokdonensis</name>
    <dbReference type="NCBI Taxonomy" id="751969"/>
    <lineage>
        <taxon>Bacteria</taxon>
        <taxon>Pseudomonadati</taxon>
        <taxon>Pseudomonadota</taxon>
        <taxon>Gammaproteobacteria</taxon>
        <taxon>Alteromonadales</taxon>
        <taxon>Alteromonadaceae</taxon>
        <taxon>Bowmanella</taxon>
    </lineage>
</organism>
<accession>A0A939IQU4</accession>
<dbReference type="Proteomes" id="UP000664654">
    <property type="component" value="Unassembled WGS sequence"/>
</dbReference>
<evidence type="ECO:0000313" key="2">
    <source>
        <dbReference type="Proteomes" id="UP000664654"/>
    </source>
</evidence>
<gene>
    <name evidence="1" type="ORF">J0A66_06075</name>
</gene>
<dbReference type="RefSeq" id="WP_206572914.1">
    <property type="nucleotide sequence ID" value="NZ_JAFKCV010000003.1"/>
</dbReference>
<sequence length="93" mass="10243">MSERTYVIADVVFITPLLSEAGLALLQQARLSLDGSQVFRNLNHSRARIEAMFKPGVDVDAVLAQCEHLDAAEAEARMSMPEWSEPLDPEAMA</sequence>
<proteinExistence type="predicted"/>
<reference evidence="1" key="1">
    <citation type="submission" date="2021-03" db="EMBL/GenBank/DDBJ databases">
        <title>novel species isolated from a fishpond in China.</title>
        <authorList>
            <person name="Lu H."/>
            <person name="Cai Z."/>
        </authorList>
    </citation>
    <scope>NUCLEOTIDE SEQUENCE</scope>
    <source>
        <strain evidence="1">JCM 30855</strain>
    </source>
</reference>
<protein>
    <submittedName>
        <fullName evidence="1">Uncharacterized protein</fullName>
    </submittedName>
</protein>
<name>A0A939IQU4_9ALTE</name>
<dbReference type="AlphaFoldDB" id="A0A939IQU4"/>
<keyword evidence="2" id="KW-1185">Reference proteome</keyword>
<dbReference type="EMBL" id="JAFKCV010000003">
    <property type="protein sequence ID" value="MBN7824791.1"/>
    <property type="molecule type" value="Genomic_DNA"/>
</dbReference>
<comment type="caution">
    <text evidence="1">The sequence shown here is derived from an EMBL/GenBank/DDBJ whole genome shotgun (WGS) entry which is preliminary data.</text>
</comment>
<evidence type="ECO:0000313" key="1">
    <source>
        <dbReference type="EMBL" id="MBN7824791.1"/>
    </source>
</evidence>